<name>A0A401ZS86_9CHLR</name>
<keyword evidence="2" id="KW-1185">Reference proteome</keyword>
<dbReference type="EMBL" id="BIFQ01000002">
    <property type="protein sequence ID" value="GCE09747.1"/>
    <property type="molecule type" value="Genomic_DNA"/>
</dbReference>
<evidence type="ECO:0000313" key="2">
    <source>
        <dbReference type="Proteomes" id="UP000287224"/>
    </source>
</evidence>
<gene>
    <name evidence="1" type="ORF">KDAU_70760</name>
</gene>
<organism evidence="1 2">
    <name type="scientific">Dictyobacter aurantiacus</name>
    <dbReference type="NCBI Taxonomy" id="1936993"/>
    <lineage>
        <taxon>Bacteria</taxon>
        <taxon>Bacillati</taxon>
        <taxon>Chloroflexota</taxon>
        <taxon>Ktedonobacteria</taxon>
        <taxon>Ktedonobacterales</taxon>
        <taxon>Dictyobacteraceae</taxon>
        <taxon>Dictyobacter</taxon>
    </lineage>
</organism>
<sequence>MRCVHKSPAYSNRQASGKRASRNLYRLALICIDALTSGDEGGDGFWLLQAEDTALLLIGEELGIASPVNGGLQL</sequence>
<evidence type="ECO:0000313" key="1">
    <source>
        <dbReference type="EMBL" id="GCE09747.1"/>
    </source>
</evidence>
<dbReference type="AlphaFoldDB" id="A0A401ZS86"/>
<dbReference type="Proteomes" id="UP000287224">
    <property type="component" value="Unassembled WGS sequence"/>
</dbReference>
<proteinExistence type="predicted"/>
<reference evidence="2" key="1">
    <citation type="submission" date="2018-12" db="EMBL/GenBank/DDBJ databases">
        <title>Tengunoibacter tsumagoiensis gen. nov., sp. nov., Dictyobacter kobayashii sp. nov., D. alpinus sp. nov., and D. joshuensis sp. nov. and description of Dictyobacteraceae fam. nov. within the order Ktedonobacterales isolated from Tengu-no-mugimeshi.</title>
        <authorList>
            <person name="Wang C.M."/>
            <person name="Zheng Y."/>
            <person name="Sakai Y."/>
            <person name="Toyoda A."/>
            <person name="Minakuchi Y."/>
            <person name="Abe K."/>
            <person name="Yokota A."/>
            <person name="Yabe S."/>
        </authorList>
    </citation>
    <scope>NUCLEOTIDE SEQUENCE [LARGE SCALE GENOMIC DNA]</scope>
    <source>
        <strain evidence="2">S-27</strain>
    </source>
</reference>
<protein>
    <submittedName>
        <fullName evidence="1">Uncharacterized protein</fullName>
    </submittedName>
</protein>
<comment type="caution">
    <text evidence="1">The sequence shown here is derived from an EMBL/GenBank/DDBJ whole genome shotgun (WGS) entry which is preliminary data.</text>
</comment>
<accession>A0A401ZS86</accession>